<dbReference type="RefSeq" id="WP_044012313.1">
    <property type="nucleotide sequence ID" value="NZ_CCVW01000004.1"/>
</dbReference>
<keyword evidence="3" id="KW-1185">Reference proteome</keyword>
<evidence type="ECO:0000313" key="2">
    <source>
        <dbReference type="EMBL" id="CDZ79154.1"/>
    </source>
</evidence>
<sequence length="155" mass="16987">MSKQDEEQERRSIRFFERLPNEVTLQIFAQLNAADLAAVAQTSYAGKELASDPELALFQYKLEHKGCLLDQDTAVILRENDPPLYSQLRIISKTQGKVEMSIKPENADKIAAAIKIGGPDVVTALRALSLDPITKFLNGLDEVAQATNTSSSATP</sequence>
<gene>
    <name evidence="2" type="ORF">BN59_03472</name>
</gene>
<dbReference type="AlphaFoldDB" id="A0A078L506"/>
<evidence type="ECO:0000313" key="3">
    <source>
        <dbReference type="Proteomes" id="UP000044071"/>
    </source>
</evidence>
<proteinExistence type="predicted"/>
<reference evidence="2 3" key="1">
    <citation type="submission" date="2014-06" db="EMBL/GenBank/DDBJ databases">
        <authorList>
            <person name="Urmite Genomes Urmite Genomes"/>
        </authorList>
    </citation>
    <scope>NUCLEOTIDE SEQUENCE [LARGE SCALE GENOMIC DNA]</scope>
</reference>
<accession>A0A078L506</accession>
<dbReference type="InterPro" id="IPR001810">
    <property type="entry name" value="F-box_dom"/>
</dbReference>
<dbReference type="EMBL" id="CCSB01000004">
    <property type="protein sequence ID" value="CDZ79154.1"/>
    <property type="molecule type" value="Genomic_DNA"/>
</dbReference>
<dbReference type="SUPFAM" id="SSF81383">
    <property type="entry name" value="F-box domain"/>
    <property type="match status" value="1"/>
</dbReference>
<protein>
    <recommendedName>
        <fullName evidence="1">F-box domain-containing protein</fullName>
    </recommendedName>
</protein>
<dbReference type="Gene3D" id="1.20.1280.50">
    <property type="match status" value="1"/>
</dbReference>
<dbReference type="CDD" id="cd09917">
    <property type="entry name" value="F-box_SF"/>
    <property type="match status" value="1"/>
</dbReference>
<evidence type="ECO:0000259" key="1">
    <source>
        <dbReference type="PROSITE" id="PS50181"/>
    </source>
</evidence>
<feature type="domain" description="F-box" evidence="1">
    <location>
        <begin position="13"/>
        <end position="61"/>
    </location>
</feature>
<name>A0A078L506_9GAMM</name>
<dbReference type="Proteomes" id="UP000044071">
    <property type="component" value="Unassembled WGS sequence"/>
</dbReference>
<dbReference type="PROSITE" id="PS50181">
    <property type="entry name" value="FBOX"/>
    <property type="match status" value="1"/>
</dbReference>
<dbReference type="InterPro" id="IPR036047">
    <property type="entry name" value="F-box-like_dom_sf"/>
</dbReference>
<organism evidence="2 3">
    <name type="scientific">Legionella massiliensis</name>
    <dbReference type="NCBI Taxonomy" id="1034943"/>
    <lineage>
        <taxon>Bacteria</taxon>
        <taxon>Pseudomonadati</taxon>
        <taxon>Pseudomonadota</taxon>
        <taxon>Gammaproteobacteria</taxon>
        <taxon>Legionellales</taxon>
        <taxon>Legionellaceae</taxon>
        <taxon>Legionella</taxon>
    </lineage>
</organism>
<dbReference type="Pfam" id="PF12937">
    <property type="entry name" value="F-box-like"/>
    <property type="match status" value="1"/>
</dbReference>